<dbReference type="PANTHER" id="PTHR30388">
    <property type="entry name" value="ALDEHYDE OXIDOREDUCTASE MOLYBDENUM COFACTOR ASSEMBLY PROTEIN"/>
    <property type="match status" value="1"/>
</dbReference>
<dbReference type="InterPro" id="IPR036291">
    <property type="entry name" value="NAD(P)-bd_dom_sf"/>
</dbReference>
<dbReference type="PANTHER" id="PTHR30388:SF6">
    <property type="entry name" value="XANTHINE DEHYDROGENASE SUBUNIT A-RELATED"/>
    <property type="match status" value="1"/>
</dbReference>
<reference evidence="3 4" key="1">
    <citation type="submission" date="2020-07" db="EMBL/GenBank/DDBJ databases">
        <title>Sequencing the genomes of 1000 actinobacteria strains.</title>
        <authorList>
            <person name="Klenk H.-P."/>
        </authorList>
    </citation>
    <scope>NUCLEOTIDE SEQUENCE [LARGE SCALE GENOMIC DNA]</scope>
    <source>
        <strain evidence="3 4">DSM 103833</strain>
    </source>
</reference>
<feature type="domain" description="XdhC- CoxI" evidence="1">
    <location>
        <begin position="12"/>
        <end position="71"/>
    </location>
</feature>
<dbReference type="Pfam" id="PF13478">
    <property type="entry name" value="XdhC_C"/>
    <property type="match status" value="1"/>
</dbReference>
<dbReference type="InterPro" id="IPR027051">
    <property type="entry name" value="XdhC_Rossmann_dom"/>
</dbReference>
<dbReference type="NCBIfam" id="TIGR02964">
    <property type="entry name" value="xanthine_xdhC"/>
    <property type="match status" value="1"/>
</dbReference>
<keyword evidence="4" id="KW-1185">Reference proteome</keyword>
<evidence type="ECO:0000313" key="3">
    <source>
        <dbReference type="EMBL" id="NYJ00193.1"/>
    </source>
</evidence>
<dbReference type="Gene3D" id="3.40.50.720">
    <property type="entry name" value="NAD(P)-binding Rossmann-like Domain"/>
    <property type="match status" value="1"/>
</dbReference>
<dbReference type="SUPFAM" id="SSF51735">
    <property type="entry name" value="NAD(P)-binding Rossmann-fold domains"/>
    <property type="match status" value="1"/>
</dbReference>
<sequence>MTDWLRALQDCRERRVPAVLVTVTGVRGHAPRDAGAKMVVTEDAVVGSVGGGNLEELAVRRARDLLVDGATAPEQLTQALSDRTPAEHGVQCCGGEVTLLLESFGVRPAVAVFGMGHVGYEIALLLSRHELELHLVDSRAEQLGADRLDVLRTGPADVHVHEVPVLPELVVADLPVGTHVLVLTHDHAEDLAVLDALLRSGVPASIGLIGSTAKWARFRGKLADLGHAAEAIDRVRTPIGAPGSKAPAAIALAAVTELLELARTRVG</sequence>
<proteinExistence type="predicted"/>
<dbReference type="InterPro" id="IPR003777">
    <property type="entry name" value="XdhC_CoxI"/>
</dbReference>
<dbReference type="InterPro" id="IPR052698">
    <property type="entry name" value="MoCofactor_Util/Proc"/>
</dbReference>
<evidence type="ECO:0000259" key="2">
    <source>
        <dbReference type="Pfam" id="PF13478"/>
    </source>
</evidence>
<name>A0A853C1G3_9ACTN</name>
<gene>
    <name evidence="3" type="ORF">HNR19_000891</name>
</gene>
<dbReference type="Pfam" id="PF02625">
    <property type="entry name" value="XdhC_CoxI"/>
    <property type="match status" value="1"/>
</dbReference>
<accession>A0A853C1G3</accession>
<organism evidence="3 4">
    <name type="scientific">Nocardioides thalensis</name>
    <dbReference type="NCBI Taxonomy" id="1914755"/>
    <lineage>
        <taxon>Bacteria</taxon>
        <taxon>Bacillati</taxon>
        <taxon>Actinomycetota</taxon>
        <taxon>Actinomycetes</taxon>
        <taxon>Propionibacteriales</taxon>
        <taxon>Nocardioidaceae</taxon>
        <taxon>Nocardioides</taxon>
    </lineage>
</organism>
<dbReference type="RefSeq" id="WP_179666820.1">
    <property type="nucleotide sequence ID" value="NZ_JACCFP010000001.1"/>
</dbReference>
<evidence type="ECO:0000313" key="4">
    <source>
        <dbReference type="Proteomes" id="UP000530424"/>
    </source>
</evidence>
<feature type="domain" description="XdhC Rossmann" evidence="2">
    <location>
        <begin position="110"/>
        <end position="258"/>
    </location>
</feature>
<dbReference type="AlphaFoldDB" id="A0A853C1G3"/>
<dbReference type="EMBL" id="JACCFP010000001">
    <property type="protein sequence ID" value="NYJ00193.1"/>
    <property type="molecule type" value="Genomic_DNA"/>
</dbReference>
<dbReference type="Proteomes" id="UP000530424">
    <property type="component" value="Unassembled WGS sequence"/>
</dbReference>
<dbReference type="InterPro" id="IPR014308">
    <property type="entry name" value="Xanthine_DH_XdhC"/>
</dbReference>
<comment type="caution">
    <text evidence="3">The sequence shown here is derived from an EMBL/GenBank/DDBJ whole genome shotgun (WGS) entry which is preliminary data.</text>
</comment>
<protein>
    <submittedName>
        <fullName evidence="3">Xanthine dehydrogenase accessory factor</fullName>
    </submittedName>
</protein>
<evidence type="ECO:0000259" key="1">
    <source>
        <dbReference type="Pfam" id="PF02625"/>
    </source>
</evidence>